<keyword evidence="1" id="KW-0812">Transmembrane</keyword>
<keyword evidence="3" id="KW-1185">Reference proteome</keyword>
<feature type="transmembrane region" description="Helical" evidence="1">
    <location>
        <begin position="26"/>
        <end position="45"/>
    </location>
</feature>
<organism evidence="2 3">
    <name type="scientific">Thalassococcus halodurans</name>
    <dbReference type="NCBI Taxonomy" id="373675"/>
    <lineage>
        <taxon>Bacteria</taxon>
        <taxon>Pseudomonadati</taxon>
        <taxon>Pseudomonadota</taxon>
        <taxon>Alphaproteobacteria</taxon>
        <taxon>Rhodobacterales</taxon>
        <taxon>Roseobacteraceae</taxon>
        <taxon>Thalassococcus</taxon>
    </lineage>
</organism>
<feature type="transmembrane region" description="Helical" evidence="1">
    <location>
        <begin position="57"/>
        <end position="79"/>
    </location>
</feature>
<reference evidence="2 3" key="1">
    <citation type="submission" date="2016-10" db="EMBL/GenBank/DDBJ databases">
        <authorList>
            <person name="de Groot N.N."/>
        </authorList>
    </citation>
    <scope>NUCLEOTIDE SEQUENCE [LARGE SCALE GENOMIC DNA]</scope>
    <source>
        <strain evidence="2 3">DSM 26915</strain>
    </source>
</reference>
<evidence type="ECO:0000313" key="2">
    <source>
        <dbReference type="EMBL" id="SEG08149.1"/>
    </source>
</evidence>
<gene>
    <name evidence="2" type="ORF">SAMN04488045_1772</name>
</gene>
<keyword evidence="1" id="KW-1133">Transmembrane helix</keyword>
<sequence length="227" mass="24528">MIRAVAPTAITAFWISSWFSIGSSTWAIGLAVSAVLLLLAALVFQSKEAGKTWAFKLLFFLAFGVLIGGAIAAFLVSGAGTRAEAAIVLFVAAGLAAFVRMCANVVARRTEFLGGTGKAGLVLVLLAAWSWAHAFAMYTHRGVAVDLEAACIIAPVGTDYTKLLTRLADMRLPFIVSTAKSRSHIWAYHAILVAPDNEPSHYNWSKLKMRFEPLDLQRNPYLPKECP</sequence>
<evidence type="ECO:0000256" key="1">
    <source>
        <dbReference type="SAM" id="Phobius"/>
    </source>
</evidence>
<accession>A0A1H5X8T1</accession>
<feature type="transmembrane region" description="Helical" evidence="1">
    <location>
        <begin position="119"/>
        <end position="138"/>
    </location>
</feature>
<feature type="transmembrane region" description="Helical" evidence="1">
    <location>
        <begin position="85"/>
        <end position="107"/>
    </location>
</feature>
<dbReference type="Proteomes" id="UP000236752">
    <property type="component" value="Unassembled WGS sequence"/>
</dbReference>
<proteinExistence type="predicted"/>
<dbReference type="EMBL" id="FNUZ01000002">
    <property type="protein sequence ID" value="SEG08149.1"/>
    <property type="molecule type" value="Genomic_DNA"/>
</dbReference>
<protein>
    <submittedName>
        <fullName evidence="2">Uncharacterized protein</fullName>
    </submittedName>
</protein>
<name>A0A1H5X8T1_9RHOB</name>
<dbReference type="AlphaFoldDB" id="A0A1H5X8T1"/>
<keyword evidence="1" id="KW-0472">Membrane</keyword>
<evidence type="ECO:0000313" key="3">
    <source>
        <dbReference type="Proteomes" id="UP000236752"/>
    </source>
</evidence>